<evidence type="ECO:0000259" key="11">
    <source>
        <dbReference type="Pfam" id="PF02463"/>
    </source>
</evidence>
<comment type="function">
    <text evidence="1 9">May be involved in recombinational repair of damaged DNA.</text>
</comment>
<dbReference type="InterPro" id="IPR027417">
    <property type="entry name" value="P-loop_NTPase"/>
</dbReference>
<gene>
    <name evidence="12" type="primary">recN</name>
    <name evidence="12" type="ORF">FXF47_07250</name>
</gene>
<dbReference type="PANTHER" id="PTHR11059:SF0">
    <property type="entry name" value="DNA REPAIR PROTEIN RECN"/>
    <property type="match status" value="1"/>
</dbReference>
<dbReference type="GO" id="GO:0009432">
    <property type="term" value="P:SOS response"/>
    <property type="evidence" value="ECO:0007669"/>
    <property type="project" value="TreeGrafter"/>
</dbReference>
<dbReference type="InterPro" id="IPR003395">
    <property type="entry name" value="RecF/RecN/SMC_N"/>
</dbReference>
<dbReference type="NCBIfam" id="TIGR00634">
    <property type="entry name" value="recN"/>
    <property type="match status" value="1"/>
</dbReference>
<keyword evidence="4" id="KW-0547">Nucleotide-binding</keyword>
<dbReference type="PANTHER" id="PTHR11059">
    <property type="entry name" value="DNA REPAIR PROTEIN RECN"/>
    <property type="match status" value="1"/>
</dbReference>
<evidence type="ECO:0000256" key="5">
    <source>
        <dbReference type="ARBA" id="ARBA00022763"/>
    </source>
</evidence>
<evidence type="ECO:0000313" key="13">
    <source>
        <dbReference type="Proteomes" id="UP000324143"/>
    </source>
</evidence>
<keyword evidence="6" id="KW-0067">ATP-binding</keyword>
<dbReference type="AlphaFoldDB" id="A0A5D0MCV0"/>
<keyword evidence="13" id="KW-1185">Reference proteome</keyword>
<dbReference type="PIRSF" id="PIRSF003128">
    <property type="entry name" value="RecN"/>
    <property type="match status" value="1"/>
</dbReference>
<dbReference type="EMBL" id="VSIX01000069">
    <property type="protein sequence ID" value="TYB30826.1"/>
    <property type="molecule type" value="Genomic_DNA"/>
</dbReference>
<dbReference type="SUPFAM" id="SSF52540">
    <property type="entry name" value="P-loop containing nucleoside triphosphate hydrolases"/>
    <property type="match status" value="1"/>
</dbReference>
<sequence>MASPEAALGEKGRSRVLKYLNIENFAIADKVEIEFDGKFNVITGETGAGKTIIVNAFSLLIGDRADREIIRKGTKKAKIEAIFKVPNKVLSILKENSIDTNNREIELKRIIRRNKNNKVYLNGNRVTLTLVREIMENLVDLNNQNENQYLMNTENHIYYIDHYGDYQDLKDKYQKNYRRLKHMIEKYTEYRDNKKKLMRRLDNLKYEYKEIEGVDPEVGEDENLREELNMLENAKDIMQSGNFIYNIADEDEMFSEILDKIYENLKNIKGVNKQLTEYSDEIEAGLQKFISASEDLKFYIDDMELDEERLNKANDRLDEIEKLKNKYGDSIEDVLEYKKEIENEIEEIEEMTFDFENMHEKIENLKEKVVKLAEKLHEKRADAADEFSKSIKKELSFLGMRNSSFRVNFEDLKEGLNIEERFYNSDGKYRVRFFIETNTGEGFYPLTSIVSGGELSRILFSIKSVISDKFDVDLLIFDEIDSGIGGEISKKMAKKLKTLSNRFQLIVITHQPQIAAVSNKHFRVEKQKVSNRTVSRVKTLSNNQHVEEIARMIAGENINDHIIETAKSMCYEEE</sequence>
<evidence type="ECO:0000256" key="9">
    <source>
        <dbReference type="PIRNR" id="PIRNR003128"/>
    </source>
</evidence>
<proteinExistence type="inferred from homology"/>
<name>A0A5D0MCV0_9BACT</name>
<keyword evidence="10" id="KW-0175">Coiled coil</keyword>
<keyword evidence="5 9" id="KW-0227">DNA damage</keyword>
<evidence type="ECO:0000256" key="7">
    <source>
        <dbReference type="ARBA" id="ARBA00023204"/>
    </source>
</evidence>
<evidence type="ECO:0000256" key="3">
    <source>
        <dbReference type="ARBA" id="ARBA00021315"/>
    </source>
</evidence>
<dbReference type="Pfam" id="PF02463">
    <property type="entry name" value="SMC_N"/>
    <property type="match status" value="1"/>
</dbReference>
<feature type="coiled-coil region" evidence="10">
    <location>
        <begin position="170"/>
        <end position="214"/>
    </location>
</feature>
<dbReference type="CDD" id="cd03241">
    <property type="entry name" value="ABC_RecN"/>
    <property type="match status" value="1"/>
</dbReference>
<evidence type="ECO:0000256" key="8">
    <source>
        <dbReference type="ARBA" id="ARBA00033408"/>
    </source>
</evidence>
<dbReference type="GO" id="GO:0006281">
    <property type="term" value="P:DNA repair"/>
    <property type="evidence" value="ECO:0007669"/>
    <property type="project" value="UniProtKB-KW"/>
</dbReference>
<reference evidence="12" key="1">
    <citation type="submission" date="2019-08" db="EMBL/GenBank/DDBJ databases">
        <title>Genomic characterization of a novel candidate phylum (ARYD3) from a high temperature, high salinity tertiary oil reservoir in north central Oklahoma, USA.</title>
        <authorList>
            <person name="Youssef N.H."/>
            <person name="Yadav A."/>
            <person name="Elshahed M.S."/>
        </authorList>
    </citation>
    <scope>NUCLEOTIDE SEQUENCE [LARGE SCALE GENOMIC DNA]</scope>
    <source>
        <strain evidence="12">ARYD3</strain>
    </source>
</reference>
<evidence type="ECO:0000256" key="6">
    <source>
        <dbReference type="ARBA" id="ARBA00022840"/>
    </source>
</evidence>
<organism evidence="12 13">
    <name type="scientific">Candidatus Mcinerneyibacterium aminivorans</name>
    <dbReference type="NCBI Taxonomy" id="2703815"/>
    <lineage>
        <taxon>Bacteria</taxon>
        <taxon>Candidatus Macinerneyibacteriota</taxon>
        <taxon>Candidatus Mcinerneyibacteria</taxon>
        <taxon>Candidatus Mcinerneyibacteriales</taxon>
        <taxon>Candidatus Mcinerneyibacteriaceae</taxon>
        <taxon>Candidatus Mcinerneyibacterium</taxon>
    </lineage>
</organism>
<feature type="coiled-coil region" evidence="10">
    <location>
        <begin position="296"/>
        <end position="382"/>
    </location>
</feature>
<evidence type="ECO:0000313" key="12">
    <source>
        <dbReference type="EMBL" id="TYB30826.1"/>
    </source>
</evidence>
<accession>A0A5D0MCV0</accession>
<keyword evidence="7 9" id="KW-0234">DNA repair</keyword>
<dbReference type="InterPro" id="IPR004604">
    <property type="entry name" value="DNA_recomb/repair_RecN"/>
</dbReference>
<evidence type="ECO:0000256" key="4">
    <source>
        <dbReference type="ARBA" id="ARBA00022741"/>
    </source>
</evidence>
<dbReference type="Gene3D" id="3.40.50.300">
    <property type="entry name" value="P-loop containing nucleotide triphosphate hydrolases"/>
    <property type="match status" value="2"/>
</dbReference>
<protein>
    <recommendedName>
        <fullName evidence="3 9">DNA repair protein RecN</fullName>
    </recommendedName>
    <alternativeName>
        <fullName evidence="8 9">Recombination protein N</fullName>
    </alternativeName>
</protein>
<evidence type="ECO:0000256" key="2">
    <source>
        <dbReference type="ARBA" id="ARBA00009441"/>
    </source>
</evidence>
<dbReference type="GO" id="GO:0043590">
    <property type="term" value="C:bacterial nucleoid"/>
    <property type="evidence" value="ECO:0007669"/>
    <property type="project" value="TreeGrafter"/>
</dbReference>
<dbReference type="GO" id="GO:0006310">
    <property type="term" value="P:DNA recombination"/>
    <property type="evidence" value="ECO:0007669"/>
    <property type="project" value="InterPro"/>
</dbReference>
<comment type="similarity">
    <text evidence="2 9">Belongs to the RecN family.</text>
</comment>
<dbReference type="GO" id="GO:0005524">
    <property type="term" value="F:ATP binding"/>
    <property type="evidence" value="ECO:0007669"/>
    <property type="project" value="UniProtKB-KW"/>
</dbReference>
<comment type="caution">
    <text evidence="12">The sequence shown here is derived from an EMBL/GenBank/DDBJ whole genome shotgun (WGS) entry which is preliminary data.</text>
</comment>
<evidence type="ECO:0000256" key="10">
    <source>
        <dbReference type="SAM" id="Coils"/>
    </source>
</evidence>
<dbReference type="Proteomes" id="UP000324143">
    <property type="component" value="Unassembled WGS sequence"/>
</dbReference>
<evidence type="ECO:0000256" key="1">
    <source>
        <dbReference type="ARBA" id="ARBA00003618"/>
    </source>
</evidence>
<feature type="domain" description="RecF/RecN/SMC N-terminal" evidence="11">
    <location>
        <begin position="17"/>
        <end position="528"/>
    </location>
</feature>